<gene>
    <name evidence="2" type="ORF">QB898_00825</name>
</gene>
<feature type="region of interest" description="Disordered" evidence="1">
    <location>
        <begin position="57"/>
        <end position="81"/>
    </location>
</feature>
<evidence type="ECO:0000313" key="2">
    <source>
        <dbReference type="EMBL" id="MDG9698277.1"/>
    </source>
</evidence>
<evidence type="ECO:0000256" key="1">
    <source>
        <dbReference type="SAM" id="MobiDB-lite"/>
    </source>
</evidence>
<protein>
    <recommendedName>
        <fullName evidence="4">Zinc-finger domain-containing protein</fullName>
    </recommendedName>
</protein>
<evidence type="ECO:0008006" key="4">
    <source>
        <dbReference type="Google" id="ProtNLM"/>
    </source>
</evidence>
<name>A0AAW6RK95_9BURK</name>
<dbReference type="EMBL" id="JARVII010000001">
    <property type="protein sequence ID" value="MDG9698277.1"/>
    <property type="molecule type" value="Genomic_DNA"/>
</dbReference>
<accession>A0AAW6RK95</accession>
<dbReference type="AlphaFoldDB" id="A0AAW6RK95"/>
<sequence length="81" mass="8528">MNCQQYTTLLASGQLGPRAPWPLRARAACHTLICAHCRRFARNDAALTALLQGWRESLQAPGASPPPDGPKASETGADSAG</sequence>
<organism evidence="2 3">
    <name type="scientific">Ottowia cancrivicina</name>
    <dbReference type="NCBI Taxonomy" id="3040346"/>
    <lineage>
        <taxon>Bacteria</taxon>
        <taxon>Pseudomonadati</taxon>
        <taxon>Pseudomonadota</taxon>
        <taxon>Betaproteobacteria</taxon>
        <taxon>Burkholderiales</taxon>
        <taxon>Comamonadaceae</taxon>
        <taxon>Ottowia</taxon>
    </lineage>
</organism>
<dbReference type="Proteomes" id="UP001237156">
    <property type="component" value="Unassembled WGS sequence"/>
</dbReference>
<comment type="caution">
    <text evidence="2">The sequence shown here is derived from an EMBL/GenBank/DDBJ whole genome shotgun (WGS) entry which is preliminary data.</text>
</comment>
<keyword evidence="3" id="KW-1185">Reference proteome</keyword>
<dbReference type="RefSeq" id="WP_279523419.1">
    <property type="nucleotide sequence ID" value="NZ_JARVII010000001.1"/>
</dbReference>
<reference evidence="2 3" key="1">
    <citation type="submission" date="2023-04" db="EMBL/GenBank/DDBJ databases">
        <title>Ottowia paracancer sp. nov., isolated from human stomach.</title>
        <authorList>
            <person name="Song Y."/>
        </authorList>
    </citation>
    <scope>NUCLEOTIDE SEQUENCE [LARGE SCALE GENOMIC DNA]</scope>
    <source>
        <strain evidence="2 3">10c7w1</strain>
    </source>
</reference>
<proteinExistence type="predicted"/>
<evidence type="ECO:0000313" key="3">
    <source>
        <dbReference type="Proteomes" id="UP001237156"/>
    </source>
</evidence>